<dbReference type="InterPro" id="IPR003594">
    <property type="entry name" value="HATPase_dom"/>
</dbReference>
<dbReference type="SUPFAM" id="SSF47384">
    <property type="entry name" value="Homodimeric domain of signal transducing histidine kinase"/>
    <property type="match status" value="1"/>
</dbReference>
<feature type="domain" description="Histidine kinase" evidence="8">
    <location>
        <begin position="412"/>
        <end position="628"/>
    </location>
</feature>
<keyword evidence="7" id="KW-0472">Membrane</keyword>
<evidence type="ECO:0000313" key="12">
    <source>
        <dbReference type="Proteomes" id="UP000290365"/>
    </source>
</evidence>
<keyword evidence="12" id="KW-1185">Reference proteome</keyword>
<dbReference type="InterPro" id="IPR004358">
    <property type="entry name" value="Sig_transdc_His_kin-like_C"/>
</dbReference>
<dbReference type="InterPro" id="IPR052162">
    <property type="entry name" value="Sensor_kinase/Photoreceptor"/>
</dbReference>
<dbReference type="EMBL" id="CP035758">
    <property type="protein sequence ID" value="QBD81768.1"/>
    <property type="molecule type" value="Genomic_DNA"/>
</dbReference>
<evidence type="ECO:0000313" key="11">
    <source>
        <dbReference type="EMBL" id="QBD81768.1"/>
    </source>
</evidence>
<dbReference type="PANTHER" id="PTHR43304:SF1">
    <property type="entry name" value="PAC DOMAIN-CONTAINING PROTEIN"/>
    <property type="match status" value="1"/>
</dbReference>
<evidence type="ECO:0000259" key="9">
    <source>
        <dbReference type="PROSITE" id="PS50112"/>
    </source>
</evidence>
<keyword evidence="6" id="KW-0902">Two-component regulatory system</keyword>
<keyword evidence="5" id="KW-0418">Kinase</keyword>
<evidence type="ECO:0000256" key="1">
    <source>
        <dbReference type="ARBA" id="ARBA00000085"/>
    </source>
</evidence>
<dbReference type="CDD" id="cd00075">
    <property type="entry name" value="HATPase"/>
    <property type="match status" value="1"/>
</dbReference>
<dbReference type="AlphaFoldDB" id="A0A4P6K0Q6"/>
<reference evidence="11 12" key="1">
    <citation type="submission" date="2019-01" db="EMBL/GenBank/DDBJ databases">
        <title>Ktedonosporobacter rubrisoli SCAWS-G2.</title>
        <authorList>
            <person name="Huang Y."/>
            <person name="Yan B."/>
        </authorList>
    </citation>
    <scope>NUCLEOTIDE SEQUENCE [LARGE SCALE GENOMIC DNA]</scope>
    <source>
        <strain evidence="11 12">SCAWS-G2</strain>
    </source>
</reference>
<organism evidence="11 12">
    <name type="scientific">Ktedonosporobacter rubrisoli</name>
    <dbReference type="NCBI Taxonomy" id="2509675"/>
    <lineage>
        <taxon>Bacteria</taxon>
        <taxon>Bacillati</taxon>
        <taxon>Chloroflexota</taxon>
        <taxon>Ktedonobacteria</taxon>
        <taxon>Ktedonobacterales</taxon>
        <taxon>Ktedonosporobacteraceae</taxon>
        <taxon>Ktedonosporobacter</taxon>
    </lineage>
</organism>
<dbReference type="InterPro" id="IPR036890">
    <property type="entry name" value="HATPase_C_sf"/>
</dbReference>
<dbReference type="Gene3D" id="1.10.287.130">
    <property type="match status" value="1"/>
</dbReference>
<dbReference type="SUPFAM" id="SSF55874">
    <property type="entry name" value="ATPase domain of HSP90 chaperone/DNA topoisomerase II/histidine kinase"/>
    <property type="match status" value="1"/>
</dbReference>
<dbReference type="Pfam" id="PF00989">
    <property type="entry name" value="PAS"/>
    <property type="match status" value="1"/>
</dbReference>
<dbReference type="InterPro" id="IPR000700">
    <property type="entry name" value="PAS-assoc_C"/>
</dbReference>
<dbReference type="SMART" id="SM00091">
    <property type="entry name" value="PAS"/>
    <property type="match status" value="3"/>
</dbReference>
<dbReference type="InterPro" id="IPR013655">
    <property type="entry name" value="PAS_fold_3"/>
</dbReference>
<dbReference type="InterPro" id="IPR000014">
    <property type="entry name" value="PAS"/>
</dbReference>
<feature type="domain" description="PAC" evidence="10">
    <location>
        <begin position="94"/>
        <end position="145"/>
    </location>
</feature>
<proteinExistence type="predicted"/>
<evidence type="ECO:0000256" key="3">
    <source>
        <dbReference type="ARBA" id="ARBA00022553"/>
    </source>
</evidence>
<name>A0A4P6K0Q6_KTERU</name>
<dbReference type="OrthoDB" id="9815750at2"/>
<sequence>MSAHDEQCTTTMKEETLGQNEKLFRALIEHSSDLIVLVDAEGIITYVSPSVRRILGYSPEEVLGKHAFTMVHPGDLPIVQDALDDLRQSPGKAGQAEYRLCCREGGVRWFEATTTNLLAEPGVAAIVGNFHDITERKGAEEERTYLLAREQNALSLVQAERQRLYDLFMQAPAIIGITRGPRHIIELVNPCCLQILGNRSAADFIGKPCAEVMPELVGQGLIAIMDQVYRSGETYLGNNVPVFLDVQGRGRLEEHIFNFVYQPSRNVGGKIEGILIHGFEVTEQVHSCKALDQFFTLSLDMLCIIDFNGYFQKVNPAFEKILGYAPAELCAHPVSYWLHAEDKERTTNEMQKLKNGVPTRYFENRYRTKDGTYKWLAWTAIPSLEDQVMYAVARDITKQKREDQLKDEFIGMASHELKTPITSLKGFNQILLRRLNKQEDLLSVEYLLKMEKQVNRLAKVVNDLLDISKIQTGKLNYQEEHFDLSQLVQEIVEIFQASTFSHWLLIEEAMNTPVVGDRDRLGQVFINLLTNAIKYSPQADKVCIRVVRDQKQGVVSVQDFGKGIAKEHHDKVFERFYQISSPGEQPFSGLGIGLYLSREIIRRHAGKIWVKSSKGSGSTFFFSLPLSEEAPGSV</sequence>
<comment type="catalytic activity">
    <reaction evidence="1">
        <text>ATP + protein L-histidine = ADP + protein N-phospho-L-histidine.</text>
        <dbReference type="EC" id="2.7.13.3"/>
    </reaction>
</comment>
<dbReference type="PROSITE" id="PS50112">
    <property type="entry name" value="PAS"/>
    <property type="match status" value="2"/>
</dbReference>
<evidence type="ECO:0000256" key="6">
    <source>
        <dbReference type="ARBA" id="ARBA00023012"/>
    </source>
</evidence>
<evidence type="ECO:0000259" key="8">
    <source>
        <dbReference type="PROSITE" id="PS50109"/>
    </source>
</evidence>
<dbReference type="PANTHER" id="PTHR43304">
    <property type="entry name" value="PHYTOCHROME-LIKE PROTEIN CPH1"/>
    <property type="match status" value="1"/>
</dbReference>
<dbReference type="KEGG" id="kbs:EPA93_39665"/>
<dbReference type="InterPro" id="IPR001610">
    <property type="entry name" value="PAC"/>
</dbReference>
<gene>
    <name evidence="11" type="ORF">EPA93_39665</name>
</gene>
<dbReference type="InterPro" id="IPR005467">
    <property type="entry name" value="His_kinase_dom"/>
</dbReference>
<keyword evidence="3" id="KW-0597">Phosphoprotein</keyword>
<dbReference type="InterPro" id="IPR013767">
    <property type="entry name" value="PAS_fold"/>
</dbReference>
<dbReference type="Proteomes" id="UP000290365">
    <property type="component" value="Chromosome"/>
</dbReference>
<keyword evidence="4" id="KW-0808">Transferase</keyword>
<dbReference type="Gene3D" id="3.30.565.10">
    <property type="entry name" value="Histidine kinase-like ATPase, C-terminal domain"/>
    <property type="match status" value="1"/>
</dbReference>
<dbReference type="FunFam" id="3.30.565.10:FF:000006">
    <property type="entry name" value="Sensor histidine kinase WalK"/>
    <property type="match status" value="1"/>
</dbReference>
<dbReference type="SMART" id="SM00387">
    <property type="entry name" value="HATPase_c"/>
    <property type="match status" value="1"/>
</dbReference>
<dbReference type="CDD" id="cd00082">
    <property type="entry name" value="HisKA"/>
    <property type="match status" value="1"/>
</dbReference>
<dbReference type="Pfam" id="PF08448">
    <property type="entry name" value="PAS_4"/>
    <property type="match status" value="1"/>
</dbReference>
<dbReference type="Pfam" id="PF08447">
    <property type="entry name" value="PAS_3"/>
    <property type="match status" value="1"/>
</dbReference>
<dbReference type="NCBIfam" id="TIGR00229">
    <property type="entry name" value="sensory_box"/>
    <property type="match status" value="2"/>
</dbReference>
<dbReference type="Gene3D" id="3.30.450.20">
    <property type="entry name" value="PAS domain"/>
    <property type="match status" value="3"/>
</dbReference>
<evidence type="ECO:0000256" key="7">
    <source>
        <dbReference type="ARBA" id="ARBA00023136"/>
    </source>
</evidence>
<accession>A0A4P6K0Q6</accession>
<dbReference type="FunFam" id="1.10.287.130:FF:000001">
    <property type="entry name" value="Two-component sensor histidine kinase"/>
    <property type="match status" value="1"/>
</dbReference>
<dbReference type="InterPro" id="IPR035965">
    <property type="entry name" value="PAS-like_dom_sf"/>
</dbReference>
<evidence type="ECO:0000256" key="4">
    <source>
        <dbReference type="ARBA" id="ARBA00022679"/>
    </source>
</evidence>
<dbReference type="SMART" id="SM00388">
    <property type="entry name" value="HisKA"/>
    <property type="match status" value="1"/>
</dbReference>
<evidence type="ECO:0000259" key="10">
    <source>
        <dbReference type="PROSITE" id="PS50113"/>
    </source>
</evidence>
<dbReference type="PRINTS" id="PR00344">
    <property type="entry name" value="BCTRLSENSOR"/>
</dbReference>
<dbReference type="InterPro" id="IPR036097">
    <property type="entry name" value="HisK_dim/P_sf"/>
</dbReference>
<dbReference type="SMART" id="SM00086">
    <property type="entry name" value="PAC"/>
    <property type="match status" value="2"/>
</dbReference>
<evidence type="ECO:0000256" key="2">
    <source>
        <dbReference type="ARBA" id="ARBA00012438"/>
    </source>
</evidence>
<protein>
    <recommendedName>
        <fullName evidence="2">histidine kinase</fullName>
        <ecNumber evidence="2">2.7.13.3</ecNumber>
    </recommendedName>
</protein>
<dbReference type="GO" id="GO:0006355">
    <property type="term" value="P:regulation of DNA-templated transcription"/>
    <property type="evidence" value="ECO:0007669"/>
    <property type="project" value="InterPro"/>
</dbReference>
<evidence type="ECO:0000256" key="5">
    <source>
        <dbReference type="ARBA" id="ARBA00022777"/>
    </source>
</evidence>
<dbReference type="PROSITE" id="PS50113">
    <property type="entry name" value="PAC"/>
    <property type="match status" value="1"/>
</dbReference>
<dbReference type="RefSeq" id="WP_129892829.1">
    <property type="nucleotide sequence ID" value="NZ_CP035758.1"/>
</dbReference>
<dbReference type="Pfam" id="PF00512">
    <property type="entry name" value="HisKA"/>
    <property type="match status" value="1"/>
</dbReference>
<dbReference type="InterPro" id="IPR003661">
    <property type="entry name" value="HisK_dim/P_dom"/>
</dbReference>
<dbReference type="CDD" id="cd00130">
    <property type="entry name" value="PAS"/>
    <property type="match status" value="2"/>
</dbReference>
<dbReference type="PROSITE" id="PS50109">
    <property type="entry name" value="HIS_KIN"/>
    <property type="match status" value="1"/>
</dbReference>
<feature type="domain" description="PAS" evidence="9">
    <location>
        <begin position="20"/>
        <end position="90"/>
    </location>
</feature>
<dbReference type="SUPFAM" id="SSF55785">
    <property type="entry name" value="PYP-like sensor domain (PAS domain)"/>
    <property type="match status" value="3"/>
</dbReference>
<feature type="domain" description="PAS" evidence="9">
    <location>
        <begin position="304"/>
        <end position="357"/>
    </location>
</feature>
<dbReference type="Pfam" id="PF02518">
    <property type="entry name" value="HATPase_c"/>
    <property type="match status" value="1"/>
</dbReference>
<dbReference type="InterPro" id="IPR013656">
    <property type="entry name" value="PAS_4"/>
</dbReference>
<dbReference type="GO" id="GO:0000155">
    <property type="term" value="F:phosphorelay sensor kinase activity"/>
    <property type="evidence" value="ECO:0007669"/>
    <property type="project" value="InterPro"/>
</dbReference>
<dbReference type="EC" id="2.7.13.3" evidence="2"/>